<feature type="transmembrane region" description="Helical" evidence="1">
    <location>
        <begin position="97"/>
        <end position="116"/>
    </location>
</feature>
<name>A0ABW4PDC7_9NOCA</name>
<reference evidence="3" key="1">
    <citation type="journal article" date="2019" name="Int. J. Syst. Evol. Microbiol.">
        <title>The Global Catalogue of Microorganisms (GCM) 10K type strain sequencing project: providing services to taxonomists for standard genome sequencing and annotation.</title>
        <authorList>
            <consortium name="The Broad Institute Genomics Platform"/>
            <consortium name="The Broad Institute Genome Sequencing Center for Infectious Disease"/>
            <person name="Wu L."/>
            <person name="Ma J."/>
        </authorList>
    </citation>
    <scope>NUCLEOTIDE SEQUENCE [LARGE SCALE GENOMIC DNA]</scope>
    <source>
        <strain evidence="3">DT72</strain>
    </source>
</reference>
<dbReference type="EMBL" id="JBHUFB010000020">
    <property type="protein sequence ID" value="MFD1815400.1"/>
    <property type="molecule type" value="Genomic_DNA"/>
</dbReference>
<feature type="transmembrane region" description="Helical" evidence="1">
    <location>
        <begin position="67"/>
        <end position="85"/>
    </location>
</feature>
<sequence>MTSAVRTSDARWSVALLGAAVVAAVAMVMPWVRGRGTVVPDSSDLTAADVERPGVAVEMSGQGVDGTAGSVLLALACALVVIALWRANPQYRPVWAGYLTIVVAAVAAATAFWFVGDDDLWSGTFGPGVDVQSDSVVLTVWPWIALVCFAVAVVVGVLVVPRRVRGRDVSARDREPSGHSG</sequence>
<protein>
    <submittedName>
        <fullName evidence="2">Uncharacterized protein</fullName>
    </submittedName>
</protein>
<evidence type="ECO:0000256" key="1">
    <source>
        <dbReference type="SAM" id="Phobius"/>
    </source>
</evidence>
<proteinExistence type="predicted"/>
<accession>A0ABW4PDC7</accession>
<keyword evidence="1" id="KW-0472">Membrane</keyword>
<keyword evidence="1" id="KW-1133">Transmembrane helix</keyword>
<feature type="transmembrane region" description="Helical" evidence="1">
    <location>
        <begin position="136"/>
        <end position="160"/>
    </location>
</feature>
<dbReference type="Proteomes" id="UP001597286">
    <property type="component" value="Unassembled WGS sequence"/>
</dbReference>
<comment type="caution">
    <text evidence="2">The sequence shown here is derived from an EMBL/GenBank/DDBJ whole genome shotgun (WGS) entry which is preliminary data.</text>
</comment>
<dbReference type="RefSeq" id="WP_378487828.1">
    <property type="nucleotide sequence ID" value="NZ_JBHUFB010000020.1"/>
</dbReference>
<organism evidence="2 3">
    <name type="scientific">Rhodococcus gannanensis</name>
    <dbReference type="NCBI Taxonomy" id="1960308"/>
    <lineage>
        <taxon>Bacteria</taxon>
        <taxon>Bacillati</taxon>
        <taxon>Actinomycetota</taxon>
        <taxon>Actinomycetes</taxon>
        <taxon>Mycobacteriales</taxon>
        <taxon>Nocardiaceae</taxon>
        <taxon>Rhodococcus</taxon>
    </lineage>
</organism>
<feature type="transmembrane region" description="Helical" evidence="1">
    <location>
        <begin position="12"/>
        <end position="32"/>
    </location>
</feature>
<evidence type="ECO:0000313" key="2">
    <source>
        <dbReference type="EMBL" id="MFD1815400.1"/>
    </source>
</evidence>
<keyword evidence="1" id="KW-0812">Transmembrane</keyword>
<keyword evidence="3" id="KW-1185">Reference proteome</keyword>
<evidence type="ECO:0000313" key="3">
    <source>
        <dbReference type="Proteomes" id="UP001597286"/>
    </source>
</evidence>
<gene>
    <name evidence="2" type="ORF">ACFSJG_24540</name>
</gene>